<dbReference type="OMA" id="NNDCIRF"/>
<dbReference type="OrthoDB" id="20872at2759"/>
<dbReference type="EMBL" id="GG738870">
    <property type="protein sequence ID" value="EFC44002.1"/>
    <property type="molecule type" value="Genomic_DNA"/>
</dbReference>
<dbReference type="InterPro" id="IPR036770">
    <property type="entry name" value="Ankyrin_rpt-contain_sf"/>
</dbReference>
<evidence type="ECO:0000256" key="2">
    <source>
        <dbReference type="ARBA" id="ARBA00023043"/>
    </source>
</evidence>
<keyword evidence="4" id="KW-0472">Membrane</keyword>
<keyword evidence="4" id="KW-1133">Transmembrane helix</keyword>
<evidence type="ECO:0000256" key="1">
    <source>
        <dbReference type="ARBA" id="ARBA00022737"/>
    </source>
</evidence>
<dbReference type="PANTHER" id="PTHR24180">
    <property type="entry name" value="CYCLIN-DEPENDENT KINASE INHIBITOR 2C-RELATED"/>
    <property type="match status" value="1"/>
</dbReference>
<dbReference type="InterPro" id="IPR051637">
    <property type="entry name" value="Ank_repeat_dom-contain_49"/>
</dbReference>
<evidence type="ECO:0000313" key="5">
    <source>
        <dbReference type="EMBL" id="EFC44002.1"/>
    </source>
</evidence>
<organism evidence="6">
    <name type="scientific">Naegleria gruberi</name>
    <name type="common">Amoeba</name>
    <dbReference type="NCBI Taxonomy" id="5762"/>
    <lineage>
        <taxon>Eukaryota</taxon>
        <taxon>Discoba</taxon>
        <taxon>Heterolobosea</taxon>
        <taxon>Tetramitia</taxon>
        <taxon>Eutetramitia</taxon>
        <taxon>Vahlkampfiidae</taxon>
        <taxon>Naegleria</taxon>
    </lineage>
</organism>
<name>D2VGP2_NAEGR</name>
<evidence type="ECO:0000256" key="3">
    <source>
        <dbReference type="SAM" id="MobiDB-lite"/>
    </source>
</evidence>
<feature type="compositionally biased region" description="Basic residues" evidence="3">
    <location>
        <begin position="1"/>
        <end position="15"/>
    </location>
</feature>
<dbReference type="VEuPathDB" id="AmoebaDB:NAEGRDRAFT_79906"/>
<feature type="compositionally biased region" description="Basic residues" evidence="3">
    <location>
        <begin position="1297"/>
        <end position="1306"/>
    </location>
</feature>
<dbReference type="RefSeq" id="XP_002676746.1">
    <property type="nucleotide sequence ID" value="XM_002676700.1"/>
</dbReference>
<gene>
    <name evidence="5" type="ORF">NAEGRDRAFT_79906</name>
</gene>
<reference evidence="5 6" key="1">
    <citation type="journal article" date="2010" name="Cell">
        <title>The genome of Naegleria gruberi illuminates early eukaryotic versatility.</title>
        <authorList>
            <person name="Fritz-Laylin L.K."/>
            <person name="Prochnik S.E."/>
            <person name="Ginger M.L."/>
            <person name="Dacks J.B."/>
            <person name="Carpenter M.L."/>
            <person name="Field M.C."/>
            <person name="Kuo A."/>
            <person name="Paredez A."/>
            <person name="Chapman J."/>
            <person name="Pham J."/>
            <person name="Shu S."/>
            <person name="Neupane R."/>
            <person name="Cipriano M."/>
            <person name="Mancuso J."/>
            <person name="Tu H."/>
            <person name="Salamov A."/>
            <person name="Lindquist E."/>
            <person name="Shapiro H."/>
            <person name="Lucas S."/>
            <person name="Grigoriev I.V."/>
            <person name="Cande W.Z."/>
            <person name="Fulton C."/>
            <person name="Rokhsar D.S."/>
            <person name="Dawson S.C."/>
        </authorList>
    </citation>
    <scope>NUCLEOTIDE SEQUENCE [LARGE SCALE GENOMIC DNA]</scope>
    <source>
        <strain evidence="5 6">NEG-M</strain>
    </source>
</reference>
<keyword evidence="1" id="KW-0677">Repeat</keyword>
<sequence>MPPRRTRSSGKKRSTKYVDYSSTDAEEDLDEYVTSDEEEKPKVKAPSRVPKKKLKKTTEERKNDEMVDEGESANINTKRLLDARSKKAKRMDWEQGFFYLPKFDCYLPRHILHMILEYVPPFPYFLNIRSISQQWLDDFDTVICQNVKELDLVQRNDIDYELVRYKFPWYDSNCTTRRNNDCIRFLAILFPNIEKLIVPAIGATVRVPNNILKLFHKLQTMEIFYVSPLTLDVSYNPAEIPLTYRQDITNIQNITYNRYLTQFTSSLVMVKDDNSSLITLSNSLIPENVISLFKYLVKEQHFSLKRLNVLSLPENLYSKALIDFILEENVKHVERGYGSPELTTGSNSIYITNEEIADYMYEKQFFKTLISPTDITSYDWDFISQILSGVSNLQVFKMLFEQANFPLVFDAEINPLLWLIQNNVSRQLPQIIEFLCTRNPSLVTLGNSKGFLNGDEKNVNILHLYITCSNEYEINEDVIATLIKIGCDIKFVCPTTGNNLIHIHPCSPSLIDALPVDFIQMKNNKGFNPLERLIKRIEIENNIRNNDIFSAIDAFGKVYTKFGLPINDLKFDKNQNLLHKFIIISKNTGIVNKLITHGVDANAIDESGNIPLFYYLENGWRSDIDFTAIMNAISEETLTKQFNNKSLLTNVIERFQPDEANNSFYYFGSSSSSNISTLDLIESLLSRGCNLNEALSELSGTYYEKDNLELNRPIFLMQLLHSISSSTLETLRKIFKRFDDFEDILIKPCTVKGTLISPLLYLLSMWKNFRSNRQTELHQTFHSDDPLIPAKLLENIIDIPNKKIDALFYTIISSSSAVNWQYLEGILGVTIDTTSGAWWYRPTKFTDIATNLASYRYEDEVFGNINVVQLATIMGADHFLRQIEQVFSQANSIHVLDTLTNEPFKNGTSVLDELAKRGLFTVGNIFVRKTKSQSNPIEWTTKHFRLAFESNNFEFCYQTIANSLDYMNDFTKEEILQILIGCIVEGKNRYMEDKTSQLSIADLIANHFNGLTPEERFKMFSTRFQITVNKERKDETPAYQHYSNNWESILGSALFEAKTAWSKTQALNSPEPKEYYLSLFDICYLKGLIYLFLYLALEDTTGRKKKNILVHSELSQDILISWLTTKCEATGKTCLHIICEDSTHNYYSDNYSCKCDMINDLVKYLSSIDREDVFNIQDNEGRTAAFYALESGNCVETFFKATDLSIKNNNGETVKDLLDDQEKVTYARFFEVKEEKKEKPKPKKPAPRKKKKKSSEEEEEEEEKPKRRSTRRKKKQESSDEEAEMDDSDDDYEDKPRKKRATRKRK</sequence>
<dbReference type="PANTHER" id="PTHR24180:SF45">
    <property type="entry name" value="POLY [ADP-RIBOSE] POLYMERASE TANKYRASE"/>
    <property type="match status" value="1"/>
</dbReference>
<evidence type="ECO:0000256" key="4">
    <source>
        <dbReference type="SAM" id="Phobius"/>
    </source>
</evidence>
<dbReference type="InParanoid" id="D2VGP2"/>
<feature type="region of interest" description="Disordered" evidence="3">
    <location>
        <begin position="1234"/>
        <end position="1306"/>
    </location>
</feature>
<dbReference type="InterPro" id="IPR002110">
    <property type="entry name" value="Ankyrin_rpt"/>
</dbReference>
<dbReference type="GeneID" id="8848017"/>
<feature type="region of interest" description="Disordered" evidence="3">
    <location>
        <begin position="1"/>
        <end position="71"/>
    </location>
</feature>
<feature type="compositionally biased region" description="Basic residues" evidence="3">
    <location>
        <begin position="1266"/>
        <end position="1275"/>
    </location>
</feature>
<accession>D2VGP2</accession>
<dbReference type="Proteomes" id="UP000006671">
    <property type="component" value="Unassembled WGS sequence"/>
</dbReference>
<feature type="compositionally biased region" description="Basic and acidic residues" evidence="3">
    <location>
        <begin position="56"/>
        <end position="65"/>
    </location>
</feature>
<feature type="compositionally biased region" description="Basic residues" evidence="3">
    <location>
        <begin position="1239"/>
        <end position="1253"/>
    </location>
</feature>
<feature type="compositionally biased region" description="Acidic residues" evidence="3">
    <location>
        <begin position="24"/>
        <end position="38"/>
    </location>
</feature>
<feature type="compositionally biased region" description="Basic residues" evidence="3">
    <location>
        <begin position="43"/>
        <end position="55"/>
    </location>
</feature>
<evidence type="ECO:0000313" key="6">
    <source>
        <dbReference type="Proteomes" id="UP000006671"/>
    </source>
</evidence>
<dbReference type="SMART" id="SM00248">
    <property type="entry name" value="ANK"/>
    <property type="match status" value="4"/>
</dbReference>
<keyword evidence="2" id="KW-0040">ANK repeat</keyword>
<feature type="transmembrane region" description="Helical" evidence="4">
    <location>
        <begin position="1075"/>
        <end position="1097"/>
    </location>
</feature>
<feature type="compositionally biased region" description="Acidic residues" evidence="3">
    <location>
        <begin position="1279"/>
        <end position="1293"/>
    </location>
</feature>
<keyword evidence="4" id="KW-0812">Transmembrane</keyword>
<protein>
    <submittedName>
        <fullName evidence="5">Uncharacterized protein</fullName>
    </submittedName>
</protein>
<dbReference type="KEGG" id="ngr:NAEGRDRAFT_79906"/>
<dbReference type="SUPFAM" id="SSF48403">
    <property type="entry name" value="Ankyrin repeat"/>
    <property type="match status" value="1"/>
</dbReference>
<dbReference type="Gene3D" id="1.25.40.20">
    <property type="entry name" value="Ankyrin repeat-containing domain"/>
    <property type="match status" value="2"/>
</dbReference>
<keyword evidence="6" id="KW-1185">Reference proteome</keyword>
<proteinExistence type="predicted"/>